<evidence type="ECO:0000313" key="14">
    <source>
        <dbReference type="Ensembl" id="ENSLACP00000004700.1"/>
    </source>
</evidence>
<evidence type="ECO:0000256" key="11">
    <source>
        <dbReference type="ARBA" id="ARBA00023224"/>
    </source>
</evidence>
<dbReference type="Pfam" id="PF07562">
    <property type="entry name" value="NCD3G"/>
    <property type="match status" value="1"/>
</dbReference>
<evidence type="ECO:0000313" key="15">
    <source>
        <dbReference type="Proteomes" id="UP000008672"/>
    </source>
</evidence>
<dbReference type="Pfam" id="PF00003">
    <property type="entry name" value="7tm_3"/>
    <property type="match status" value="1"/>
</dbReference>
<organism evidence="14 15">
    <name type="scientific">Latimeria chalumnae</name>
    <name type="common">Coelacanth</name>
    <dbReference type="NCBI Taxonomy" id="7897"/>
    <lineage>
        <taxon>Eukaryota</taxon>
        <taxon>Metazoa</taxon>
        <taxon>Chordata</taxon>
        <taxon>Craniata</taxon>
        <taxon>Vertebrata</taxon>
        <taxon>Euteleostomi</taxon>
        <taxon>Coelacanthiformes</taxon>
        <taxon>Coelacanthidae</taxon>
        <taxon>Latimeria</taxon>
    </lineage>
</organism>
<feature type="transmembrane region" description="Helical" evidence="12">
    <location>
        <begin position="706"/>
        <end position="729"/>
    </location>
</feature>
<dbReference type="GO" id="GO:0005886">
    <property type="term" value="C:plasma membrane"/>
    <property type="evidence" value="ECO:0007669"/>
    <property type="project" value="UniProtKB-SubCell"/>
</dbReference>
<dbReference type="EMBL" id="AFYH01233562">
    <property type="status" value="NOT_ANNOTATED_CDS"/>
    <property type="molecule type" value="Genomic_DNA"/>
</dbReference>
<protein>
    <recommendedName>
        <fullName evidence="13">G-protein coupled receptors family 3 profile domain-containing protein</fullName>
    </recommendedName>
</protein>
<dbReference type="Pfam" id="PF01094">
    <property type="entry name" value="ANF_receptor"/>
    <property type="match status" value="1"/>
</dbReference>
<dbReference type="FunFam" id="2.10.50.30:FF:000002">
    <property type="entry name" value="Vomeronasal 2 receptor, h1"/>
    <property type="match status" value="1"/>
</dbReference>
<dbReference type="GeneTree" id="ENSGT01150000286997"/>
<keyword evidence="6 12" id="KW-1133">Transmembrane helix</keyword>
<keyword evidence="10" id="KW-0325">Glycoprotein</keyword>
<evidence type="ECO:0000256" key="9">
    <source>
        <dbReference type="ARBA" id="ARBA00023170"/>
    </source>
</evidence>
<dbReference type="EMBL" id="AFYH01233560">
    <property type="status" value="NOT_ANNOTATED_CDS"/>
    <property type="molecule type" value="Genomic_DNA"/>
</dbReference>
<feature type="transmembrane region" description="Helical" evidence="12">
    <location>
        <begin position="628"/>
        <end position="649"/>
    </location>
</feature>
<dbReference type="Gene3D" id="2.10.50.30">
    <property type="entry name" value="GPCR, family 3, nine cysteines domain"/>
    <property type="match status" value="1"/>
</dbReference>
<reference evidence="14" key="2">
    <citation type="submission" date="2025-08" db="UniProtKB">
        <authorList>
            <consortium name="Ensembl"/>
        </authorList>
    </citation>
    <scope>IDENTIFICATION</scope>
</reference>
<dbReference type="CDD" id="cd15283">
    <property type="entry name" value="7tmC_V2R_pheromone"/>
    <property type="match status" value="1"/>
</dbReference>
<dbReference type="PROSITE" id="PS00981">
    <property type="entry name" value="G_PROTEIN_RECEP_F3_3"/>
    <property type="match status" value="1"/>
</dbReference>
<dbReference type="eggNOG" id="KOG1056">
    <property type="taxonomic scope" value="Eukaryota"/>
</dbReference>
<keyword evidence="8 12" id="KW-0472">Membrane</keyword>
<dbReference type="InterPro" id="IPR017978">
    <property type="entry name" value="GPCR_3_C"/>
</dbReference>
<dbReference type="InterPro" id="IPR028082">
    <property type="entry name" value="Peripla_BP_I"/>
</dbReference>
<feature type="transmembrane region" description="Helical" evidence="12">
    <location>
        <begin position="785"/>
        <end position="805"/>
    </location>
</feature>
<evidence type="ECO:0000256" key="7">
    <source>
        <dbReference type="ARBA" id="ARBA00023040"/>
    </source>
</evidence>
<evidence type="ECO:0000259" key="13">
    <source>
        <dbReference type="PROSITE" id="PS50259"/>
    </source>
</evidence>
<proteinExistence type="inferred from homology"/>
<dbReference type="InterPro" id="IPR000337">
    <property type="entry name" value="GPCR_3"/>
</dbReference>
<dbReference type="InterPro" id="IPR000068">
    <property type="entry name" value="GPCR_3_Ca_sens_rcpt-rel"/>
</dbReference>
<evidence type="ECO:0000256" key="6">
    <source>
        <dbReference type="ARBA" id="ARBA00022989"/>
    </source>
</evidence>
<dbReference type="FunFam" id="3.40.50.2300:FF:000125">
    <property type="entry name" value="Vomeronasal 2, receptor 88"/>
    <property type="match status" value="1"/>
</dbReference>
<evidence type="ECO:0000256" key="5">
    <source>
        <dbReference type="ARBA" id="ARBA00022729"/>
    </source>
</evidence>
<evidence type="ECO:0000256" key="3">
    <source>
        <dbReference type="ARBA" id="ARBA00022475"/>
    </source>
</evidence>
<evidence type="ECO:0000256" key="4">
    <source>
        <dbReference type="ARBA" id="ARBA00022692"/>
    </source>
</evidence>
<keyword evidence="9" id="KW-0675">Receptor</keyword>
<keyword evidence="7" id="KW-0297">G-protein coupled receptor</keyword>
<dbReference type="CDD" id="cd06364">
    <property type="entry name" value="PBP1_CaSR"/>
    <property type="match status" value="1"/>
</dbReference>
<reference evidence="15" key="1">
    <citation type="submission" date="2011-08" db="EMBL/GenBank/DDBJ databases">
        <title>The draft genome of Latimeria chalumnae.</title>
        <authorList>
            <person name="Di Palma F."/>
            <person name="Alfoldi J."/>
            <person name="Johnson J."/>
            <person name="Berlin A."/>
            <person name="Gnerre S."/>
            <person name="Jaffe D."/>
            <person name="MacCallum I."/>
            <person name="Young S."/>
            <person name="Walker B.J."/>
            <person name="Lander E."/>
            <person name="Lindblad-Toh K."/>
        </authorList>
    </citation>
    <scope>NUCLEOTIDE SEQUENCE [LARGE SCALE GENOMIC DNA]</scope>
    <source>
        <strain evidence="15">Wild caught</strain>
    </source>
</reference>
<evidence type="ECO:0000256" key="8">
    <source>
        <dbReference type="ARBA" id="ARBA00023136"/>
    </source>
</evidence>
<name>H3A4X9_LATCH</name>
<dbReference type="OMA" id="GQCADIS"/>
<keyword evidence="5" id="KW-0732">Signal</keyword>
<dbReference type="Ensembl" id="ENSLACT00000004739.1">
    <property type="protein sequence ID" value="ENSLACP00000004700.1"/>
    <property type="gene ID" value="ENSLACG00000004180.1"/>
</dbReference>
<dbReference type="PROSITE" id="PS50259">
    <property type="entry name" value="G_PROTEIN_RECEP_F3_4"/>
    <property type="match status" value="1"/>
</dbReference>
<keyword evidence="4 12" id="KW-0812">Transmembrane</keyword>
<dbReference type="AlphaFoldDB" id="H3A4X9"/>
<dbReference type="InterPro" id="IPR004073">
    <property type="entry name" value="GPCR_3_vmron_rcpt_2"/>
</dbReference>
<dbReference type="InterPro" id="IPR017979">
    <property type="entry name" value="GPCR_3_CS"/>
</dbReference>
<dbReference type="SUPFAM" id="SSF53822">
    <property type="entry name" value="Periplasmic binding protein-like I"/>
    <property type="match status" value="1"/>
</dbReference>
<dbReference type="HOGENOM" id="CLU_005389_5_1_1"/>
<dbReference type="PANTHER" id="PTHR24061">
    <property type="entry name" value="CALCIUM-SENSING RECEPTOR-RELATED"/>
    <property type="match status" value="1"/>
</dbReference>
<feature type="domain" description="G-protein coupled receptors family 3 profile" evidence="13">
    <location>
        <begin position="591"/>
        <end position="855"/>
    </location>
</feature>
<dbReference type="Proteomes" id="UP000008672">
    <property type="component" value="Unassembled WGS sequence"/>
</dbReference>
<dbReference type="InterPro" id="IPR011500">
    <property type="entry name" value="GPCR_3_9-Cys_dom"/>
</dbReference>
<evidence type="ECO:0000256" key="1">
    <source>
        <dbReference type="ARBA" id="ARBA00004651"/>
    </source>
</evidence>
<keyword evidence="11" id="KW-0807">Transducer</keyword>
<sequence>NADISILAFTTILVRASIVNNEQSCVAQGKFYLPATEKEGDVMIGGLFPIHSARVDSDFSFRSKPDVTQCDGFSFRVFRWMQTMLFTIEEINKDKHLLPNTTLGYRIYDSCSHPIQALRAAVTLTNGQEEIVRENSCNSILVVIGGAGSTQSIAVTRLLGLFKIPVVSYFSTCACLGDKQEFPTFLRTIPSDLFQVKALVQLVKYFGWNWLGSVAGDDDYGRDGIQFFNEEVKKLGACITFTEFIPKVKAHEKVTQIVETIKMSQVKVILVFGLEHDVNVLIQEVILQNVTNKQWIASEAWITSALISTKENFQILSGTIGFAIKRAEIPELKEFLLSIHPSQVTENPFVTEFWEKIFNCSLTNTDETTKPVLPFCSGFEDLTNNQNIYSDVTQLRVSYNVYKAVYAIAHSLQNMINCEKESFANQTCPNISTIKPWQLHHYFKNVNFTNRFGEEISFDKNGDPFPSYDLLNWQELNGIVSYVTVGQFTGSVASSPELVINENKILWNSGQSKNQVPKSVCSESCPPGTRKAILPGKPHCCFDCIPCAEGEISNQTDSLECITCSPDFWPNLQKDQCLPKEMEYLSFEDTTGIILLSAALFGICLTLTITVIFAYYRNSPIVKANNSELSFLILFSLALCFLCSVTFIGQPTVWSCMLRHTVFGITFVLSISCILGKTVVVLIAFKAKLPANNMTKWFGPIQQKALILICTGVQIIISVVWLIIAPPLPMKNIKHQSSRIILECNVGSVVAYSLVLGYIGLLSCICFVLAFLARKLPDNFNEAKFITFSMLIFFAVWLTFIPAYISTPGKYTVAVEIFAILSSSFGLLICIFAPKCYIILLRPEKNTKKQLMGRISS</sequence>
<dbReference type="InParanoid" id="H3A4X9"/>
<dbReference type="InterPro" id="IPR038550">
    <property type="entry name" value="GPCR_3_9-Cys_sf"/>
</dbReference>
<comment type="similarity">
    <text evidence="2">Belongs to the G-protein coupled receptor 3 family.</text>
</comment>
<feature type="transmembrane region" description="Helical" evidence="12">
    <location>
        <begin position="661"/>
        <end position="685"/>
    </location>
</feature>
<gene>
    <name evidence="14" type="primary">LOC102360195</name>
</gene>
<dbReference type="Gene3D" id="3.40.50.2300">
    <property type="match status" value="2"/>
</dbReference>
<dbReference type="InterPro" id="IPR001828">
    <property type="entry name" value="ANF_lig-bd_rcpt"/>
</dbReference>
<dbReference type="EMBL" id="AFYH01233561">
    <property type="status" value="NOT_ANNOTATED_CDS"/>
    <property type="molecule type" value="Genomic_DNA"/>
</dbReference>
<evidence type="ECO:0000256" key="12">
    <source>
        <dbReference type="SAM" id="Phobius"/>
    </source>
</evidence>
<dbReference type="PANTHER" id="PTHR24061:SF0">
    <property type="entry name" value="C-FAMILY ODORANT RECEPTOR OLFCT1"/>
    <property type="match status" value="1"/>
</dbReference>
<keyword evidence="3" id="KW-1003">Cell membrane</keyword>
<feature type="transmembrane region" description="Helical" evidence="12">
    <location>
        <begin position="817"/>
        <end position="840"/>
    </location>
</feature>
<dbReference type="GO" id="GO:0004930">
    <property type="term" value="F:G protein-coupled receptor activity"/>
    <property type="evidence" value="ECO:0007669"/>
    <property type="project" value="UniProtKB-KW"/>
</dbReference>
<evidence type="ECO:0000256" key="2">
    <source>
        <dbReference type="ARBA" id="ARBA00007242"/>
    </source>
</evidence>
<comment type="subcellular location">
    <subcellularLocation>
        <location evidence="1">Cell membrane</location>
        <topology evidence="1">Multi-pass membrane protein</topology>
    </subcellularLocation>
</comment>
<keyword evidence="15" id="KW-1185">Reference proteome</keyword>
<feature type="transmembrane region" description="Helical" evidence="12">
    <location>
        <begin position="749"/>
        <end position="773"/>
    </location>
</feature>
<feature type="transmembrane region" description="Helical" evidence="12">
    <location>
        <begin position="593"/>
        <end position="616"/>
    </location>
</feature>
<accession>H3A4X9</accession>
<dbReference type="FunFam" id="3.40.50.2300:FF:000475">
    <property type="entry name" value="Olfactory receptor C family, g2"/>
    <property type="match status" value="1"/>
</dbReference>
<dbReference type="FunFam" id="3.40.50.2300:FF:000067">
    <property type="entry name" value="Olfactory receptor C family, h1"/>
    <property type="match status" value="1"/>
</dbReference>
<dbReference type="PRINTS" id="PR01535">
    <property type="entry name" value="VOMERONASL2R"/>
</dbReference>
<evidence type="ECO:0000256" key="10">
    <source>
        <dbReference type="ARBA" id="ARBA00023180"/>
    </source>
</evidence>
<dbReference type="PRINTS" id="PR00248">
    <property type="entry name" value="GPCRMGR"/>
</dbReference>
<reference evidence="14" key="3">
    <citation type="submission" date="2025-09" db="UniProtKB">
        <authorList>
            <consortium name="Ensembl"/>
        </authorList>
    </citation>
    <scope>IDENTIFICATION</scope>
</reference>